<dbReference type="Pfam" id="PF04463">
    <property type="entry name" value="2-thiour_desulf"/>
    <property type="match status" value="1"/>
</dbReference>
<name>A0A1X0YDM6_9BACT</name>
<sequence>MSERKAEPILVSSCLLGLPTRYDGRCKANSAVRVFLQRHNLIPIPVCPEQLAGLPTPRPQTRFTRGDGRSLLNGDGEVRNELQQPVSSLFLKGAGQTLAIARLCGCRRAIFKERSPSCGSRHIYLEERVVPGMGVAAALLEQHGIELWSEENLPEG</sequence>
<dbReference type="STRING" id="1969733.B5V00_00015"/>
<gene>
    <name evidence="1" type="ORF">B5V00_00015</name>
</gene>
<dbReference type="InterPro" id="IPR007553">
    <property type="entry name" value="2-thiour_desulf"/>
</dbReference>
<proteinExistence type="predicted"/>
<keyword evidence="2" id="KW-1185">Reference proteome</keyword>
<organism evidence="1 2">
    <name type="scientific">Geothermobacter hydrogeniphilus</name>
    <dbReference type="NCBI Taxonomy" id="1969733"/>
    <lineage>
        <taxon>Bacteria</taxon>
        <taxon>Pseudomonadati</taxon>
        <taxon>Thermodesulfobacteriota</taxon>
        <taxon>Desulfuromonadia</taxon>
        <taxon>Desulfuromonadales</taxon>
        <taxon>Geothermobacteraceae</taxon>
        <taxon>Geothermobacter</taxon>
    </lineage>
</organism>
<comment type="caution">
    <text evidence="1">The sequence shown here is derived from an EMBL/GenBank/DDBJ whole genome shotgun (WGS) entry which is preliminary data.</text>
</comment>
<dbReference type="EMBL" id="NAAD01000001">
    <property type="protein sequence ID" value="ORJ63290.1"/>
    <property type="molecule type" value="Genomic_DNA"/>
</dbReference>
<dbReference type="PANTHER" id="PTHR30087">
    <property type="entry name" value="INNER MEMBRANE PROTEIN"/>
    <property type="match status" value="1"/>
</dbReference>
<evidence type="ECO:0000313" key="1">
    <source>
        <dbReference type="EMBL" id="ORJ63290.1"/>
    </source>
</evidence>
<dbReference type="OrthoDB" id="495783at2"/>
<dbReference type="RefSeq" id="WP_085008230.1">
    <property type="nucleotide sequence ID" value="NZ_NAAD01000001.1"/>
</dbReference>
<dbReference type="AlphaFoldDB" id="A0A1X0YDM6"/>
<reference evidence="1 2" key="1">
    <citation type="submission" date="2017-03" db="EMBL/GenBank/DDBJ databases">
        <title>Genome sequence of Geothermobacter sp. EPR-M, Deep-Sea Iron Reducer.</title>
        <authorList>
            <person name="Tully B."/>
            <person name="Savalia P."/>
            <person name="Abuyen K."/>
            <person name="Baughan C."/>
            <person name="Romero E."/>
            <person name="Ronkowski C."/>
            <person name="Torres B."/>
            <person name="Tremblay J."/>
            <person name="Trujillo A."/>
            <person name="Tyler M."/>
            <person name="Perez-Rodriguez I."/>
            <person name="Amend J."/>
        </authorList>
    </citation>
    <scope>NUCLEOTIDE SEQUENCE [LARGE SCALE GENOMIC DNA]</scope>
    <source>
        <strain evidence="1 2">EPR-M</strain>
    </source>
</reference>
<evidence type="ECO:0000313" key="2">
    <source>
        <dbReference type="Proteomes" id="UP000193136"/>
    </source>
</evidence>
<dbReference type="Proteomes" id="UP000193136">
    <property type="component" value="Unassembled WGS sequence"/>
</dbReference>
<dbReference type="PANTHER" id="PTHR30087:SF1">
    <property type="entry name" value="HYPOTHETICAL CYTOSOLIC PROTEIN"/>
    <property type="match status" value="1"/>
</dbReference>
<protein>
    <submittedName>
        <fullName evidence="1">Uncharacterized protein</fullName>
    </submittedName>
</protein>
<accession>A0A1X0YDM6</accession>